<feature type="coiled-coil region" evidence="1">
    <location>
        <begin position="222"/>
        <end position="251"/>
    </location>
</feature>
<name>A0A0B6ZDN8_9EUPU</name>
<dbReference type="AlphaFoldDB" id="A0A0B6ZDN8"/>
<evidence type="ECO:0000256" key="2">
    <source>
        <dbReference type="SAM" id="MobiDB-lite"/>
    </source>
</evidence>
<reference evidence="3" key="1">
    <citation type="submission" date="2014-12" db="EMBL/GenBank/DDBJ databases">
        <title>Insight into the proteome of Arion vulgaris.</title>
        <authorList>
            <person name="Aradska J."/>
            <person name="Bulat T."/>
            <person name="Smidak R."/>
            <person name="Sarate P."/>
            <person name="Gangsoo J."/>
            <person name="Sialana F."/>
            <person name="Bilban M."/>
            <person name="Lubec G."/>
        </authorList>
    </citation>
    <scope>NUCLEOTIDE SEQUENCE</scope>
    <source>
        <tissue evidence="3">Skin</tissue>
    </source>
</reference>
<protein>
    <submittedName>
        <fullName evidence="3">Uncharacterized protein</fullName>
    </submittedName>
</protein>
<feature type="compositionally biased region" description="Polar residues" evidence="2">
    <location>
        <begin position="344"/>
        <end position="363"/>
    </location>
</feature>
<sequence>MTSKGNKRVENKDSLSNQHHDQTVDKRMNKSLIIQDGKNKENVQLSSKDTLTTTNKKVVRKSYNPFTFCTKSESVAVKNLNSTNEDGDHRGDTNKVTVTQATDELSDAVMPSASNITSQTTSRQQLQSTMTQVDENTAMKNPKRRQIRNEELLKSGNVVHENMQTESRKKKYTPDHKKSKKKGLNTNEDIQLVYASQIASLNTPGQVTDYKGVATLDSQPTVEEENDLLENAEMERTRNKQRVRAKKMKENKHLSPAKTMTKLEIAYQNAQREIDKVLQPIEIENDARQKKDKVKQRTDLTETHGEDNEAYSSSENDSLEKAREKMHKLLDDAFMVISDRKPSTSKVEPTINSSSEGNSMNSPNRIEQMVQTDASMNYEKKHSPMQVYPSRKLHDEAGLITYSPYRAFDDTELIAQTNALTYLNATPAEEPFSLNSKYYATEPGEPIIIKTRNMKPKLLKNNSEWMMTPEKDTPTSDRQKRPPLNATLRNPVTIQNSVFDRTLPSQSVVLYPNSSYQYSSSQDVQTSVPKQNVGNRQNYNSSVNDTIQLEDMTWPEEGGAVSNKYDSKNSDVVDVIKESIQPGVSPQPLISSIRKELQALSNKRLTETNNNATK</sequence>
<gene>
    <name evidence="3" type="primary">ORF59685</name>
</gene>
<keyword evidence="1" id="KW-0175">Coiled coil</keyword>
<feature type="compositionally biased region" description="Basic and acidic residues" evidence="2">
    <location>
        <begin position="288"/>
        <end position="307"/>
    </location>
</feature>
<evidence type="ECO:0000256" key="1">
    <source>
        <dbReference type="SAM" id="Coils"/>
    </source>
</evidence>
<proteinExistence type="predicted"/>
<feature type="compositionally biased region" description="Basic and acidic residues" evidence="2">
    <location>
        <begin position="469"/>
        <end position="480"/>
    </location>
</feature>
<feature type="region of interest" description="Disordered" evidence="2">
    <location>
        <begin position="1"/>
        <end position="48"/>
    </location>
</feature>
<evidence type="ECO:0000313" key="3">
    <source>
        <dbReference type="EMBL" id="CEK66663.1"/>
    </source>
</evidence>
<feature type="compositionally biased region" description="Low complexity" evidence="2">
    <location>
        <begin position="117"/>
        <end position="132"/>
    </location>
</feature>
<feature type="region of interest" description="Disordered" evidence="2">
    <location>
        <begin position="467"/>
        <end position="487"/>
    </location>
</feature>
<feature type="compositionally biased region" description="Basic and acidic residues" evidence="2">
    <location>
        <begin position="7"/>
        <end position="28"/>
    </location>
</feature>
<organism evidence="3">
    <name type="scientific">Arion vulgaris</name>
    <dbReference type="NCBI Taxonomy" id="1028688"/>
    <lineage>
        <taxon>Eukaryota</taxon>
        <taxon>Metazoa</taxon>
        <taxon>Spiralia</taxon>
        <taxon>Lophotrochozoa</taxon>
        <taxon>Mollusca</taxon>
        <taxon>Gastropoda</taxon>
        <taxon>Heterobranchia</taxon>
        <taxon>Euthyneura</taxon>
        <taxon>Panpulmonata</taxon>
        <taxon>Eupulmonata</taxon>
        <taxon>Stylommatophora</taxon>
        <taxon>Helicina</taxon>
        <taxon>Arionoidea</taxon>
        <taxon>Arionidae</taxon>
        <taxon>Arion</taxon>
    </lineage>
</organism>
<feature type="region of interest" description="Disordered" evidence="2">
    <location>
        <begin position="288"/>
        <end position="320"/>
    </location>
</feature>
<feature type="region of interest" description="Disordered" evidence="2">
    <location>
        <begin position="113"/>
        <end position="184"/>
    </location>
</feature>
<accession>A0A0B6ZDN8</accession>
<dbReference type="EMBL" id="HACG01019798">
    <property type="protein sequence ID" value="CEK66663.1"/>
    <property type="molecule type" value="Transcribed_RNA"/>
</dbReference>
<feature type="region of interest" description="Disordered" evidence="2">
    <location>
        <begin position="341"/>
        <end position="363"/>
    </location>
</feature>